<gene>
    <name evidence="3" type="ORF">EHYA_09879</name>
    <name evidence="4" type="ORF">EHYA_09930</name>
</gene>
<feature type="domain" description="GH16" evidence="2">
    <location>
        <begin position="28"/>
        <end position="274"/>
    </location>
</feature>
<evidence type="ECO:0000313" key="4">
    <source>
        <dbReference type="EMBL" id="GCE02153.1"/>
    </source>
</evidence>
<dbReference type="Gene3D" id="2.60.120.200">
    <property type="match status" value="1"/>
</dbReference>
<dbReference type="EMBL" id="BIFH01000058">
    <property type="protein sequence ID" value="GCE02153.1"/>
    <property type="molecule type" value="Genomic_DNA"/>
</dbReference>
<dbReference type="InterPro" id="IPR013320">
    <property type="entry name" value="ConA-like_dom_sf"/>
</dbReference>
<evidence type="ECO:0000259" key="2">
    <source>
        <dbReference type="PROSITE" id="PS51762"/>
    </source>
</evidence>
<reference evidence="4 5" key="1">
    <citation type="submission" date="2018-12" db="EMBL/GenBank/DDBJ databases">
        <title>Draft genome sequence of Embleya hyalina NBRC 13850T.</title>
        <authorList>
            <person name="Komaki H."/>
            <person name="Hosoyama A."/>
            <person name="Kimura A."/>
            <person name="Ichikawa N."/>
            <person name="Tamura T."/>
        </authorList>
    </citation>
    <scope>NUCLEOTIDE SEQUENCE [LARGE SCALE GENOMIC DNA]</scope>
    <source>
        <strain evidence="4 5">NBRC 13850</strain>
    </source>
</reference>
<dbReference type="OrthoDB" id="9809583at2"/>
<dbReference type="CDD" id="cd08023">
    <property type="entry name" value="GH16_laminarinase_like"/>
    <property type="match status" value="1"/>
</dbReference>
<dbReference type="GO" id="GO:0005975">
    <property type="term" value="P:carbohydrate metabolic process"/>
    <property type="evidence" value="ECO:0007669"/>
    <property type="project" value="InterPro"/>
</dbReference>
<keyword evidence="4" id="KW-0378">Hydrolase</keyword>
<feature type="compositionally biased region" description="Basic and acidic residues" evidence="1">
    <location>
        <begin position="188"/>
        <end position="199"/>
    </location>
</feature>
<dbReference type="PROSITE" id="PS51762">
    <property type="entry name" value="GH16_2"/>
    <property type="match status" value="1"/>
</dbReference>
<evidence type="ECO:0000313" key="5">
    <source>
        <dbReference type="Proteomes" id="UP000286931"/>
    </source>
</evidence>
<dbReference type="PANTHER" id="PTHR10963">
    <property type="entry name" value="GLYCOSYL HYDROLASE-RELATED"/>
    <property type="match status" value="1"/>
</dbReference>
<organism evidence="4 5">
    <name type="scientific">Embleya hyalina</name>
    <dbReference type="NCBI Taxonomy" id="516124"/>
    <lineage>
        <taxon>Bacteria</taxon>
        <taxon>Bacillati</taxon>
        <taxon>Actinomycetota</taxon>
        <taxon>Actinomycetes</taxon>
        <taxon>Kitasatosporales</taxon>
        <taxon>Streptomycetaceae</taxon>
        <taxon>Embleya</taxon>
    </lineage>
</organism>
<proteinExistence type="predicted"/>
<protein>
    <submittedName>
        <fullName evidence="4">Hydrolase</fullName>
    </submittedName>
</protein>
<name>A0A401Z5M8_9ACTN</name>
<dbReference type="Proteomes" id="UP000286931">
    <property type="component" value="Unassembled WGS sequence"/>
</dbReference>
<dbReference type="GO" id="GO:0004553">
    <property type="term" value="F:hydrolase activity, hydrolyzing O-glycosyl compounds"/>
    <property type="evidence" value="ECO:0007669"/>
    <property type="project" value="InterPro"/>
</dbReference>
<keyword evidence="5" id="KW-1185">Reference proteome</keyword>
<comment type="caution">
    <text evidence="4">The sequence shown here is derived from an EMBL/GenBank/DDBJ whole genome shotgun (WGS) entry which is preliminary data.</text>
</comment>
<dbReference type="EMBL" id="BIFH01000057">
    <property type="protein sequence ID" value="GCE02102.1"/>
    <property type="molecule type" value="Genomic_DNA"/>
</dbReference>
<sequence length="274" mass="30829">MASMRTGRATRVRRRLAVVLPVVVPVLLLAGCESAPPAGPRLLFADDFTGSALAAERWVTCYDWNVAGCTNAGNHEQQWYLPEQVRVRDGQAILTAARRPTTGSDGVAYPWVSGMLSTGRPNWSGRPRFTFTYGRVEAELRLPREPFSFPAFWLMPAAKRTPPELDVVELIGPDGLARATVHWTGPDGRPDEETRTSRERDWSGTFHRFTLDWRPDRVTWSIDGEQVFAVTDRARVPHEPMEVLFTLAMGYPEPVPDTVTGAEMRIRAVRVWER</sequence>
<dbReference type="InterPro" id="IPR000757">
    <property type="entry name" value="Beta-glucanase-like"/>
</dbReference>
<feature type="region of interest" description="Disordered" evidence="1">
    <location>
        <begin position="179"/>
        <end position="199"/>
    </location>
</feature>
<dbReference type="PROSITE" id="PS51257">
    <property type="entry name" value="PROKAR_LIPOPROTEIN"/>
    <property type="match status" value="1"/>
</dbReference>
<dbReference type="PANTHER" id="PTHR10963:SF60">
    <property type="entry name" value="GRAM-NEGATIVE BACTERIA-BINDING PROTEIN 1-RELATED"/>
    <property type="match status" value="1"/>
</dbReference>
<dbReference type="AlphaFoldDB" id="A0A401Z5M8"/>
<evidence type="ECO:0000256" key="1">
    <source>
        <dbReference type="SAM" id="MobiDB-lite"/>
    </source>
</evidence>
<accession>A0A401Z5M8</accession>
<evidence type="ECO:0000313" key="3">
    <source>
        <dbReference type="EMBL" id="GCE02102.1"/>
    </source>
</evidence>
<dbReference type="InterPro" id="IPR050546">
    <property type="entry name" value="Glycosyl_Hydrlase_16"/>
</dbReference>
<dbReference type="SUPFAM" id="SSF49899">
    <property type="entry name" value="Concanavalin A-like lectins/glucanases"/>
    <property type="match status" value="1"/>
</dbReference>
<dbReference type="Pfam" id="PF00722">
    <property type="entry name" value="Glyco_hydro_16"/>
    <property type="match status" value="1"/>
</dbReference>